<evidence type="ECO:0000313" key="1">
    <source>
        <dbReference type="EMBL" id="MXQ96658.1"/>
    </source>
</evidence>
<evidence type="ECO:0000313" key="2">
    <source>
        <dbReference type="Proteomes" id="UP000322234"/>
    </source>
</evidence>
<keyword evidence="2" id="KW-1185">Reference proteome</keyword>
<comment type="caution">
    <text evidence="1">The sequence shown here is derived from an EMBL/GenBank/DDBJ whole genome shotgun (WGS) entry which is preliminary data.</text>
</comment>
<organism evidence="1 2">
    <name type="scientific">Bos mutus</name>
    <name type="common">wild yak</name>
    <dbReference type="NCBI Taxonomy" id="72004"/>
    <lineage>
        <taxon>Eukaryota</taxon>
        <taxon>Metazoa</taxon>
        <taxon>Chordata</taxon>
        <taxon>Craniata</taxon>
        <taxon>Vertebrata</taxon>
        <taxon>Euteleostomi</taxon>
        <taxon>Mammalia</taxon>
        <taxon>Eutheria</taxon>
        <taxon>Laurasiatheria</taxon>
        <taxon>Artiodactyla</taxon>
        <taxon>Ruminantia</taxon>
        <taxon>Pecora</taxon>
        <taxon>Bovidae</taxon>
        <taxon>Bovinae</taxon>
        <taxon>Bos</taxon>
    </lineage>
</organism>
<reference evidence="1" key="1">
    <citation type="submission" date="2019-10" db="EMBL/GenBank/DDBJ databases">
        <title>The sequence and de novo assembly of the wild yak genome.</title>
        <authorList>
            <person name="Liu Y."/>
        </authorList>
    </citation>
    <scope>NUCLEOTIDE SEQUENCE [LARGE SCALE GENOMIC DNA]</scope>
    <source>
        <strain evidence="1">WY2019</strain>
    </source>
</reference>
<proteinExistence type="predicted"/>
<protein>
    <submittedName>
        <fullName evidence="1">Uncharacterized protein</fullName>
    </submittedName>
</protein>
<dbReference type="AlphaFoldDB" id="A0A6B0S2F8"/>
<dbReference type="Proteomes" id="UP000322234">
    <property type="component" value="Unassembled WGS sequence"/>
</dbReference>
<gene>
    <name evidence="1" type="ORF">E5288_WYG019277</name>
</gene>
<accession>A0A6B0S2F8</accession>
<name>A0A6B0S2F8_9CETA</name>
<sequence>MVSTNSTITSMNLQESHSVLVTSDYAHADFLGLDEEFTQQTPEHTSNRYILDYVKIVTVVNVRLHGF</sequence>
<dbReference type="EMBL" id="VBQZ03000168">
    <property type="protein sequence ID" value="MXQ96658.1"/>
    <property type="molecule type" value="Genomic_DNA"/>
</dbReference>